<evidence type="ECO:0000256" key="1">
    <source>
        <dbReference type="PROSITE-ProRule" id="PRU00339"/>
    </source>
</evidence>
<feature type="signal peptide" evidence="2">
    <location>
        <begin position="1"/>
        <end position="19"/>
    </location>
</feature>
<dbReference type="InterPro" id="IPR043376">
    <property type="entry name" value="NPG1-like"/>
</dbReference>
<dbReference type="PROSITE" id="PS50005">
    <property type="entry name" value="TPR"/>
    <property type="match status" value="1"/>
</dbReference>
<evidence type="ECO:0000313" key="3">
    <source>
        <dbReference type="EMBL" id="KDO60402.1"/>
    </source>
</evidence>
<keyword evidence="2" id="KW-0732">Signal</keyword>
<sequence length="590" mass="65278">MSIHAISLLLEAIFLKAKCLQGLGRFKEAAQSCKVILDIVESSFAEGFPENLGADCKLQETLNRAVELLPELWKLADAPRETIMSYRRALLPCWNLDAETTAKLQKEFAIFLLYCGGETCPPNLRSQMGSSFVPRNNIEEAILLLMILLRKVALKRIEWDPSILDHLSFAFSIAGDLSSLATQIEELLPGIINRKERYHILALCYYGAGEDLVALNLLRTLLSGSEDPKCLPALLIASKICGEYPDLAEEGATFASRALECLGDGCDQMESTANCLLGISLSAQSKVAITDFDRATRQAKALQALVSAARSTNMRDLSILYRLSLEYAEQRKLNAAHYYAKMLLKLEGGSNLKGWLLMARILSAQKRYEDAETILNAALDQTGKWEQGELLRTKAKVQLVQGQLKGAVETYTHLLAALQVQTKTFSSDKRFYKGSANHARSLELEVWLDLAFIYINLSQWHDAEICLSKSEAISSYSASKCHATGVLYEKKGLYKEAIKAFRSALNIDPAHVPSLISTAVVLRKLSDQSNAVIRSFLMAALRLDGMNSSAWYNLGLFYKSQGTQSSKLEAAECFEAAASLEETAPVEPFR</sequence>
<dbReference type="Proteomes" id="UP000027120">
    <property type="component" value="Unassembled WGS sequence"/>
</dbReference>
<dbReference type="eggNOG" id="KOG4162">
    <property type="taxonomic scope" value="Eukaryota"/>
</dbReference>
<dbReference type="PANTHER" id="PTHR44102:SF12">
    <property type="entry name" value="PROTEIN NPGR2"/>
    <property type="match status" value="1"/>
</dbReference>
<dbReference type="SMART" id="SM00028">
    <property type="entry name" value="TPR"/>
    <property type="match status" value="6"/>
</dbReference>
<keyword evidence="1" id="KW-0802">TPR repeat</keyword>
<dbReference type="InterPro" id="IPR019734">
    <property type="entry name" value="TPR_rpt"/>
</dbReference>
<dbReference type="PaxDb" id="2711-XP_006479481.1"/>
<feature type="chain" id="PRO_5001637069" evidence="2">
    <location>
        <begin position="20"/>
        <end position="590"/>
    </location>
</feature>
<proteinExistence type="predicted"/>
<organism evidence="3 4">
    <name type="scientific">Citrus sinensis</name>
    <name type="common">Sweet orange</name>
    <name type="synonym">Citrus aurantium var. sinensis</name>
    <dbReference type="NCBI Taxonomy" id="2711"/>
    <lineage>
        <taxon>Eukaryota</taxon>
        <taxon>Viridiplantae</taxon>
        <taxon>Streptophyta</taxon>
        <taxon>Embryophyta</taxon>
        <taxon>Tracheophyta</taxon>
        <taxon>Spermatophyta</taxon>
        <taxon>Magnoliopsida</taxon>
        <taxon>eudicotyledons</taxon>
        <taxon>Gunneridae</taxon>
        <taxon>Pentapetalae</taxon>
        <taxon>rosids</taxon>
        <taxon>malvids</taxon>
        <taxon>Sapindales</taxon>
        <taxon>Rutaceae</taxon>
        <taxon>Aurantioideae</taxon>
        <taxon>Citrus</taxon>
    </lineage>
</organism>
<dbReference type="STRING" id="2711.A0A067FA97"/>
<evidence type="ECO:0000256" key="2">
    <source>
        <dbReference type="SAM" id="SignalP"/>
    </source>
</evidence>
<name>A0A067FA97_CITSI</name>
<protein>
    <submittedName>
        <fullName evidence="3">Uncharacterized protein</fullName>
    </submittedName>
</protein>
<dbReference type="Pfam" id="PF13181">
    <property type="entry name" value="TPR_8"/>
    <property type="match status" value="1"/>
</dbReference>
<dbReference type="SUPFAM" id="SSF48452">
    <property type="entry name" value="TPR-like"/>
    <property type="match status" value="2"/>
</dbReference>
<reference evidence="3 4" key="1">
    <citation type="submission" date="2014-04" db="EMBL/GenBank/DDBJ databases">
        <authorList>
            <consortium name="International Citrus Genome Consortium"/>
            <person name="Gmitter F."/>
            <person name="Chen C."/>
            <person name="Farmerie W."/>
            <person name="Harkins T."/>
            <person name="Desany B."/>
            <person name="Mohiuddin M."/>
            <person name="Kodira C."/>
            <person name="Borodovsky M."/>
            <person name="Lomsadze A."/>
            <person name="Burns P."/>
            <person name="Jenkins J."/>
            <person name="Prochnik S."/>
            <person name="Shu S."/>
            <person name="Chapman J."/>
            <person name="Pitluck S."/>
            <person name="Schmutz J."/>
            <person name="Rokhsar D."/>
        </authorList>
    </citation>
    <scope>NUCLEOTIDE SEQUENCE</scope>
</reference>
<evidence type="ECO:0000313" key="4">
    <source>
        <dbReference type="Proteomes" id="UP000027120"/>
    </source>
</evidence>
<dbReference type="InterPro" id="IPR011990">
    <property type="entry name" value="TPR-like_helical_dom_sf"/>
</dbReference>
<dbReference type="EMBL" id="KK784932">
    <property type="protein sequence ID" value="KDO60402.1"/>
    <property type="molecule type" value="Genomic_DNA"/>
</dbReference>
<dbReference type="PANTHER" id="PTHR44102">
    <property type="entry name" value="PROTEIN NPG1"/>
    <property type="match status" value="1"/>
</dbReference>
<dbReference type="AlphaFoldDB" id="A0A067FA97"/>
<feature type="repeat" description="TPR" evidence="1">
    <location>
        <begin position="478"/>
        <end position="511"/>
    </location>
</feature>
<accession>A0A067FA97</accession>
<dbReference type="SMR" id="A0A067FA97"/>
<keyword evidence="4" id="KW-1185">Reference proteome</keyword>
<gene>
    <name evidence="3" type="ORF">CISIN_1g007775mg</name>
</gene>
<dbReference type="Gene3D" id="1.25.40.10">
    <property type="entry name" value="Tetratricopeptide repeat domain"/>
    <property type="match status" value="2"/>
</dbReference>